<feature type="region of interest" description="Disordered" evidence="1">
    <location>
        <begin position="1"/>
        <end position="27"/>
    </location>
</feature>
<dbReference type="Proteomes" id="UP001642540">
    <property type="component" value="Unassembled WGS sequence"/>
</dbReference>
<keyword evidence="3" id="KW-1185">Reference proteome</keyword>
<proteinExistence type="predicted"/>
<evidence type="ECO:0000256" key="1">
    <source>
        <dbReference type="SAM" id="MobiDB-lite"/>
    </source>
</evidence>
<organism evidence="2 3">
    <name type="scientific">Orchesella dallaii</name>
    <dbReference type="NCBI Taxonomy" id="48710"/>
    <lineage>
        <taxon>Eukaryota</taxon>
        <taxon>Metazoa</taxon>
        <taxon>Ecdysozoa</taxon>
        <taxon>Arthropoda</taxon>
        <taxon>Hexapoda</taxon>
        <taxon>Collembola</taxon>
        <taxon>Entomobryomorpha</taxon>
        <taxon>Entomobryoidea</taxon>
        <taxon>Orchesellidae</taxon>
        <taxon>Orchesellinae</taxon>
        <taxon>Orchesella</taxon>
    </lineage>
</organism>
<gene>
    <name evidence="2" type="ORF">ODALV1_LOCUS19328</name>
</gene>
<feature type="region of interest" description="Disordered" evidence="1">
    <location>
        <begin position="58"/>
        <end position="77"/>
    </location>
</feature>
<reference evidence="2 3" key="1">
    <citation type="submission" date="2024-08" db="EMBL/GenBank/DDBJ databases">
        <authorList>
            <person name="Cucini C."/>
            <person name="Frati F."/>
        </authorList>
    </citation>
    <scope>NUCLEOTIDE SEQUENCE [LARGE SCALE GENOMIC DNA]</scope>
</reference>
<comment type="caution">
    <text evidence="2">The sequence shown here is derived from an EMBL/GenBank/DDBJ whole genome shotgun (WGS) entry which is preliminary data.</text>
</comment>
<accession>A0ABP1R6H2</accession>
<dbReference type="EMBL" id="CAXLJM020000065">
    <property type="protein sequence ID" value="CAL8121322.1"/>
    <property type="molecule type" value="Genomic_DNA"/>
</dbReference>
<feature type="compositionally biased region" description="Basic and acidic residues" evidence="1">
    <location>
        <begin position="58"/>
        <end position="67"/>
    </location>
</feature>
<feature type="compositionally biased region" description="Polar residues" evidence="1">
    <location>
        <begin position="68"/>
        <end position="77"/>
    </location>
</feature>
<evidence type="ECO:0000313" key="2">
    <source>
        <dbReference type="EMBL" id="CAL8121322.1"/>
    </source>
</evidence>
<sequence>MSGNRGPDTQEVRRGVRSDSGSTGVLRDESCGLGVHCDVPGDWDSMWQVVHSEKKDELVQDSDHVDVQKQSTGSSGYAKSHHWVCYKMDDVVHEQKASDFRFTITFRDDVLCWLNNGVATRRHK</sequence>
<feature type="compositionally biased region" description="Basic and acidic residues" evidence="1">
    <location>
        <begin position="8"/>
        <end position="17"/>
    </location>
</feature>
<protein>
    <submittedName>
        <fullName evidence="2">Uncharacterized protein</fullName>
    </submittedName>
</protein>
<evidence type="ECO:0000313" key="3">
    <source>
        <dbReference type="Proteomes" id="UP001642540"/>
    </source>
</evidence>
<name>A0ABP1R6H2_9HEXA</name>